<accession>A0A834CA76</accession>
<dbReference type="Proteomes" id="UP000646548">
    <property type="component" value="Unassembled WGS sequence"/>
</dbReference>
<gene>
    <name evidence="2" type="ORF">FQA47_015918</name>
</gene>
<name>A0A834CA76_ORYME</name>
<sequence length="173" mass="19616">MKRQKRFSASLSKGQSKNKRLTSSEIRDSDEKGKVSRGQKRSLPNAVGVKGAKRRRYRVSLEQTAHREQRNTGNEVEDPTPLQKNIVLKFSTLPNTFSFTDGLSAGNEGNNQVSDQTETVNNNQSPGDVVKTIKSNKDLWCPSPDQHSEPPKIPKNSNLFEEYQKKYREKTRP</sequence>
<feature type="compositionally biased region" description="Basic and acidic residues" evidence="1">
    <location>
        <begin position="25"/>
        <end position="34"/>
    </location>
</feature>
<feature type="region of interest" description="Disordered" evidence="1">
    <location>
        <begin position="1"/>
        <end position="80"/>
    </location>
</feature>
<feature type="compositionally biased region" description="Polar residues" evidence="1">
    <location>
        <begin position="101"/>
        <end position="126"/>
    </location>
</feature>
<comment type="caution">
    <text evidence="2">The sequence shown here is derived from an EMBL/GenBank/DDBJ whole genome shotgun (WGS) entry which is preliminary data.</text>
</comment>
<evidence type="ECO:0000313" key="2">
    <source>
        <dbReference type="EMBL" id="KAF6723255.1"/>
    </source>
</evidence>
<feature type="region of interest" description="Disordered" evidence="1">
    <location>
        <begin position="101"/>
        <end position="173"/>
    </location>
</feature>
<dbReference type="AlphaFoldDB" id="A0A834CA76"/>
<reference evidence="2" key="1">
    <citation type="journal article" name="BMC Genomics">
        <title>Long-read sequencing and de novo genome assembly of marine medaka (Oryzias melastigma).</title>
        <authorList>
            <person name="Liang P."/>
            <person name="Saqib H.S.A."/>
            <person name="Ni X."/>
            <person name="Shen Y."/>
        </authorList>
    </citation>
    <scope>NUCLEOTIDE SEQUENCE</scope>
    <source>
        <strain evidence="2">Bigg-433</strain>
    </source>
</reference>
<dbReference type="EMBL" id="WKFB01000435">
    <property type="protein sequence ID" value="KAF6723255.1"/>
    <property type="molecule type" value="Genomic_DNA"/>
</dbReference>
<protein>
    <submittedName>
        <fullName evidence="2">Uncharacterized protein</fullName>
    </submittedName>
</protein>
<organism evidence="2 3">
    <name type="scientific">Oryzias melastigma</name>
    <name type="common">Marine medaka</name>
    <dbReference type="NCBI Taxonomy" id="30732"/>
    <lineage>
        <taxon>Eukaryota</taxon>
        <taxon>Metazoa</taxon>
        <taxon>Chordata</taxon>
        <taxon>Craniata</taxon>
        <taxon>Vertebrata</taxon>
        <taxon>Euteleostomi</taxon>
        <taxon>Actinopterygii</taxon>
        <taxon>Neopterygii</taxon>
        <taxon>Teleostei</taxon>
        <taxon>Neoteleostei</taxon>
        <taxon>Acanthomorphata</taxon>
        <taxon>Ovalentaria</taxon>
        <taxon>Atherinomorphae</taxon>
        <taxon>Beloniformes</taxon>
        <taxon>Adrianichthyidae</taxon>
        <taxon>Oryziinae</taxon>
        <taxon>Oryzias</taxon>
    </lineage>
</organism>
<evidence type="ECO:0000313" key="3">
    <source>
        <dbReference type="Proteomes" id="UP000646548"/>
    </source>
</evidence>
<evidence type="ECO:0000256" key="1">
    <source>
        <dbReference type="SAM" id="MobiDB-lite"/>
    </source>
</evidence>
<proteinExistence type="predicted"/>
<feature type="compositionally biased region" description="Basic and acidic residues" evidence="1">
    <location>
        <begin position="162"/>
        <end position="173"/>
    </location>
</feature>